<reference evidence="1 2" key="1">
    <citation type="submission" date="2019-08" db="EMBL/GenBank/DDBJ databases">
        <authorList>
            <person name="Luo N."/>
        </authorList>
    </citation>
    <scope>NUCLEOTIDE SEQUENCE [LARGE SCALE GENOMIC DNA]</scope>
    <source>
        <strain evidence="1 2">NCIMB 9442</strain>
    </source>
</reference>
<dbReference type="Proteomes" id="UP001194469">
    <property type="component" value="Unassembled WGS sequence"/>
</dbReference>
<protein>
    <submittedName>
        <fullName evidence="1">Uncharacterized protein</fullName>
    </submittedName>
</protein>
<gene>
    <name evidence="1" type="ORF">FVW20_11940</name>
</gene>
<name>A0ABS0J5H3_9BACT</name>
<comment type="caution">
    <text evidence="1">The sequence shown here is derived from an EMBL/GenBank/DDBJ whole genome shotgun (WGS) entry which is preliminary data.</text>
</comment>
<sequence length="111" mass="13313">MFRKLRALWNELRERRRHSREIAPRTIRDLAAELRELAEIAERVAPVDAETLVRLRRIRHEMNDLMDLTRRPEFHRIPAQRRLDLHNGIQRTREQILESAQAAPTPTPRLQ</sequence>
<dbReference type="RefSeq" id="WP_196609794.1">
    <property type="nucleotide sequence ID" value="NZ_VRYY01000351.1"/>
</dbReference>
<organism evidence="1 2">
    <name type="scientific">Nitratidesulfovibrio oxamicus</name>
    <dbReference type="NCBI Taxonomy" id="32016"/>
    <lineage>
        <taxon>Bacteria</taxon>
        <taxon>Pseudomonadati</taxon>
        <taxon>Thermodesulfobacteriota</taxon>
        <taxon>Desulfovibrionia</taxon>
        <taxon>Desulfovibrionales</taxon>
        <taxon>Desulfovibrionaceae</taxon>
        <taxon>Nitratidesulfovibrio</taxon>
    </lineage>
</organism>
<evidence type="ECO:0000313" key="1">
    <source>
        <dbReference type="EMBL" id="MBG3877704.1"/>
    </source>
</evidence>
<evidence type="ECO:0000313" key="2">
    <source>
        <dbReference type="Proteomes" id="UP001194469"/>
    </source>
</evidence>
<keyword evidence="2" id="KW-1185">Reference proteome</keyword>
<proteinExistence type="predicted"/>
<accession>A0ABS0J5H3</accession>
<dbReference type="EMBL" id="VRYY01000351">
    <property type="protein sequence ID" value="MBG3877704.1"/>
    <property type="molecule type" value="Genomic_DNA"/>
</dbReference>